<evidence type="ECO:0000313" key="3">
    <source>
        <dbReference type="EMBL" id="ESN96998.1"/>
    </source>
</evidence>
<reference evidence="4" key="3">
    <citation type="submission" date="2015-06" db="UniProtKB">
        <authorList>
            <consortium name="EnsemblMetazoa"/>
        </authorList>
    </citation>
    <scope>IDENTIFICATION</scope>
</reference>
<proteinExistence type="predicted"/>
<dbReference type="GeneID" id="20206754"/>
<dbReference type="RefSeq" id="XP_009024788.1">
    <property type="nucleotide sequence ID" value="XM_009026540.1"/>
</dbReference>
<keyword evidence="1" id="KW-0472">Membrane</keyword>
<keyword evidence="2" id="KW-0732">Signal</keyword>
<keyword evidence="1" id="KW-1133">Transmembrane helix</keyword>
<dbReference type="EMBL" id="KB097456">
    <property type="protein sequence ID" value="ESN96998.1"/>
    <property type="molecule type" value="Genomic_DNA"/>
</dbReference>
<dbReference type="AlphaFoldDB" id="T1FD55"/>
<evidence type="ECO:0000256" key="2">
    <source>
        <dbReference type="SAM" id="SignalP"/>
    </source>
</evidence>
<dbReference type="Proteomes" id="UP000015101">
    <property type="component" value="Unassembled WGS sequence"/>
</dbReference>
<dbReference type="OrthoDB" id="6612379at2759"/>
<evidence type="ECO:0000313" key="4">
    <source>
        <dbReference type="EnsemblMetazoa" id="HelroP178431"/>
    </source>
</evidence>
<evidence type="ECO:0000256" key="1">
    <source>
        <dbReference type="SAM" id="Phobius"/>
    </source>
</evidence>
<keyword evidence="1" id="KW-0812">Transmembrane</keyword>
<accession>T1FD55</accession>
<reference evidence="5" key="1">
    <citation type="submission" date="2012-12" db="EMBL/GenBank/DDBJ databases">
        <authorList>
            <person name="Hellsten U."/>
            <person name="Grimwood J."/>
            <person name="Chapman J.A."/>
            <person name="Shapiro H."/>
            <person name="Aerts A."/>
            <person name="Otillar R.P."/>
            <person name="Terry A.Y."/>
            <person name="Boore J.L."/>
            <person name="Simakov O."/>
            <person name="Marletaz F."/>
            <person name="Cho S.-J."/>
            <person name="Edsinger-Gonzales E."/>
            <person name="Havlak P."/>
            <person name="Kuo D.-H."/>
            <person name="Larsson T."/>
            <person name="Lv J."/>
            <person name="Arendt D."/>
            <person name="Savage R."/>
            <person name="Osoegawa K."/>
            <person name="de Jong P."/>
            <person name="Lindberg D.R."/>
            <person name="Seaver E.C."/>
            <person name="Weisblat D.A."/>
            <person name="Putnam N.H."/>
            <person name="Grigoriev I.V."/>
            <person name="Rokhsar D.S."/>
        </authorList>
    </citation>
    <scope>NUCLEOTIDE SEQUENCE</scope>
</reference>
<gene>
    <name evidence="4" type="primary">20206754</name>
    <name evidence="3" type="ORF">HELRODRAFT_178431</name>
</gene>
<organism evidence="4 5">
    <name type="scientific">Helobdella robusta</name>
    <name type="common">Californian leech</name>
    <dbReference type="NCBI Taxonomy" id="6412"/>
    <lineage>
        <taxon>Eukaryota</taxon>
        <taxon>Metazoa</taxon>
        <taxon>Spiralia</taxon>
        <taxon>Lophotrochozoa</taxon>
        <taxon>Annelida</taxon>
        <taxon>Clitellata</taxon>
        <taxon>Hirudinea</taxon>
        <taxon>Rhynchobdellida</taxon>
        <taxon>Glossiphoniidae</taxon>
        <taxon>Helobdella</taxon>
    </lineage>
</organism>
<keyword evidence="5" id="KW-1185">Reference proteome</keyword>
<reference evidence="3 5" key="2">
    <citation type="journal article" date="2013" name="Nature">
        <title>Insights into bilaterian evolution from three spiralian genomes.</title>
        <authorList>
            <person name="Simakov O."/>
            <person name="Marletaz F."/>
            <person name="Cho S.J."/>
            <person name="Edsinger-Gonzales E."/>
            <person name="Havlak P."/>
            <person name="Hellsten U."/>
            <person name="Kuo D.H."/>
            <person name="Larsson T."/>
            <person name="Lv J."/>
            <person name="Arendt D."/>
            <person name="Savage R."/>
            <person name="Osoegawa K."/>
            <person name="de Jong P."/>
            <person name="Grimwood J."/>
            <person name="Chapman J.A."/>
            <person name="Shapiro H."/>
            <person name="Aerts A."/>
            <person name="Otillar R.P."/>
            <person name="Terry A.Y."/>
            <person name="Boore J.L."/>
            <person name="Grigoriev I.V."/>
            <person name="Lindberg D.R."/>
            <person name="Seaver E.C."/>
            <person name="Weisblat D.A."/>
            <person name="Putnam N.H."/>
            <person name="Rokhsar D.S."/>
        </authorList>
    </citation>
    <scope>NUCLEOTIDE SEQUENCE</scope>
</reference>
<dbReference type="CTD" id="20206754"/>
<feature type="chain" id="PRO_5011952286" evidence="2">
    <location>
        <begin position="16"/>
        <end position="140"/>
    </location>
</feature>
<name>T1FD55_HELRO</name>
<dbReference type="InParanoid" id="T1FD55"/>
<protein>
    <submittedName>
        <fullName evidence="3 4">Uncharacterized protein</fullName>
    </submittedName>
</protein>
<dbReference type="HOGENOM" id="CLU_1837267_0_0_1"/>
<feature type="signal peptide" evidence="2">
    <location>
        <begin position="1"/>
        <end position="15"/>
    </location>
</feature>
<feature type="transmembrane region" description="Helical" evidence="1">
    <location>
        <begin position="32"/>
        <end position="53"/>
    </location>
</feature>
<dbReference type="KEGG" id="hro:HELRODRAFT_178431"/>
<dbReference type="EnsemblMetazoa" id="HelroT178431">
    <property type="protein sequence ID" value="HelroP178431"/>
    <property type="gene ID" value="HelroG178431"/>
</dbReference>
<dbReference type="EMBL" id="AMQM01006439">
    <property type="status" value="NOT_ANNOTATED_CDS"/>
    <property type="molecule type" value="Genomic_DNA"/>
</dbReference>
<evidence type="ECO:0000313" key="5">
    <source>
        <dbReference type="Proteomes" id="UP000015101"/>
    </source>
</evidence>
<sequence length="140" mass="16450">MIMIAIIILCHQVSCCQKDPRGSLTAHQSFNVFVTAIYFSIFKLFIVVFNIIFNIVHRSYQCFSDITIKTKRLFFLFIWCNIQANVLQQRYETDAEFALKMRMLSVLAFLDSTDIVEKFERLLGEFPAERVPVIDFFKET</sequence>